<feature type="non-terminal residue" evidence="1">
    <location>
        <position position="1"/>
    </location>
</feature>
<gene>
    <name evidence="1" type="ORF">S06H3_55282</name>
</gene>
<dbReference type="EMBL" id="BARV01035425">
    <property type="protein sequence ID" value="GAI56973.1"/>
    <property type="molecule type" value="Genomic_DNA"/>
</dbReference>
<proteinExistence type="predicted"/>
<dbReference type="AlphaFoldDB" id="X1PMC6"/>
<feature type="non-terminal residue" evidence="1">
    <location>
        <position position="236"/>
    </location>
</feature>
<evidence type="ECO:0000313" key="1">
    <source>
        <dbReference type="EMBL" id="GAI56973.1"/>
    </source>
</evidence>
<comment type="caution">
    <text evidence="1">The sequence shown here is derived from an EMBL/GenBank/DDBJ whole genome shotgun (WGS) entry which is preliminary data.</text>
</comment>
<organism evidence="1">
    <name type="scientific">marine sediment metagenome</name>
    <dbReference type="NCBI Taxonomy" id="412755"/>
    <lineage>
        <taxon>unclassified sequences</taxon>
        <taxon>metagenomes</taxon>
        <taxon>ecological metagenomes</taxon>
    </lineage>
</organism>
<name>X1PMC6_9ZZZZ</name>
<sequence length="236" mass="26190">INVTNKLLIENLKVLREGLKFQLPEPPPPEVDLFPPYNIRTYPLDEARAEPGVEVDIPGDNITAYTDGTLAGCYIRIDSATNDAIPLNEFNPIRYPAKFEKFYLETTAQSGKYLRLHIGREAGAEAAVQITAIAAKPAFYTLKSDKDDHFTGALTTGNKEDVNLVGLLGNKVIITNIAIQADQNLDLYLMFWRKDTFENSDLDVDTFIGAVQLDLSTFGHQVGGAGQYYMSLERVD</sequence>
<reference evidence="1" key="1">
    <citation type="journal article" date="2014" name="Front. Microbiol.">
        <title>High frequency of phylogenetically diverse reductive dehalogenase-homologous genes in deep subseafloor sedimentary metagenomes.</title>
        <authorList>
            <person name="Kawai M."/>
            <person name="Futagami T."/>
            <person name="Toyoda A."/>
            <person name="Takaki Y."/>
            <person name="Nishi S."/>
            <person name="Hori S."/>
            <person name="Arai W."/>
            <person name="Tsubouchi T."/>
            <person name="Morono Y."/>
            <person name="Uchiyama I."/>
            <person name="Ito T."/>
            <person name="Fujiyama A."/>
            <person name="Inagaki F."/>
            <person name="Takami H."/>
        </authorList>
    </citation>
    <scope>NUCLEOTIDE SEQUENCE</scope>
    <source>
        <strain evidence="1">Expedition CK06-06</strain>
    </source>
</reference>
<accession>X1PMC6</accession>
<protein>
    <submittedName>
        <fullName evidence="1">Uncharacterized protein</fullName>
    </submittedName>
</protein>